<dbReference type="Proteomes" id="UP000318336">
    <property type="component" value="Unassembled WGS sequence"/>
</dbReference>
<dbReference type="InterPro" id="IPR025184">
    <property type="entry name" value="AadA_C"/>
</dbReference>
<evidence type="ECO:0000313" key="5">
    <source>
        <dbReference type="Proteomes" id="UP000318336"/>
    </source>
</evidence>
<dbReference type="AlphaFoldDB" id="A0A542XDR2"/>
<keyword evidence="1 4" id="KW-0808">Transferase</keyword>
<dbReference type="RefSeq" id="WP_142005862.1">
    <property type="nucleotide sequence ID" value="NZ_CAJTBP010000001.1"/>
</dbReference>
<name>A0A542XDR2_9MICO</name>
<comment type="caution">
    <text evidence="4">The sequence shown here is derived from an EMBL/GenBank/DDBJ whole genome shotgun (WGS) entry which is preliminary data.</text>
</comment>
<dbReference type="CDD" id="cd05403">
    <property type="entry name" value="NT_KNTase_like"/>
    <property type="match status" value="1"/>
</dbReference>
<keyword evidence="4" id="KW-0548">Nucleotidyltransferase</keyword>
<organism evidence="4 5">
    <name type="scientific">Barrientosiimonas humi</name>
    <dbReference type="NCBI Taxonomy" id="999931"/>
    <lineage>
        <taxon>Bacteria</taxon>
        <taxon>Bacillati</taxon>
        <taxon>Actinomycetota</taxon>
        <taxon>Actinomycetes</taxon>
        <taxon>Micrococcales</taxon>
        <taxon>Dermacoccaceae</taxon>
        <taxon>Barrientosiimonas</taxon>
    </lineage>
</organism>
<dbReference type="OrthoDB" id="7058480at2"/>
<proteinExistence type="predicted"/>
<dbReference type="SUPFAM" id="SSF81301">
    <property type="entry name" value="Nucleotidyltransferase"/>
    <property type="match status" value="1"/>
</dbReference>
<feature type="domain" description="Adenylyltransferase AadA C-terminal" evidence="3">
    <location>
        <begin position="154"/>
        <end position="206"/>
    </location>
</feature>
<evidence type="ECO:0000256" key="1">
    <source>
        <dbReference type="ARBA" id="ARBA00022679"/>
    </source>
</evidence>
<dbReference type="EMBL" id="VFOK01000001">
    <property type="protein sequence ID" value="TQL33896.1"/>
    <property type="molecule type" value="Genomic_DNA"/>
</dbReference>
<dbReference type="GO" id="GO:0016779">
    <property type="term" value="F:nucleotidyltransferase activity"/>
    <property type="evidence" value="ECO:0007669"/>
    <property type="project" value="UniProtKB-KW"/>
</dbReference>
<sequence>MDAPWSAQADAVTRLCQDRLPGLVGVYVHGSAALGGFGPGSDLDVLVVAEESGCDAHLGQALLAVPGRPLELSVVTPAAAARPAAPWPFVLHVAGPDRVITGLGAGDEDLIAQYAVVRQSGLRIAGPPPAEVVGTVAREVLLAYVGRELRWGLAQADERYAVLNACRAVAYVRDGVLLSKLAGADWWADREKPGEVVRRARAAQLAGTDLGPTDAAAWAFVTAAIAEVDSALG</sequence>
<evidence type="ECO:0000259" key="3">
    <source>
        <dbReference type="Pfam" id="PF13427"/>
    </source>
</evidence>
<feature type="domain" description="Polymerase nucleotidyl transferase" evidence="2">
    <location>
        <begin position="16"/>
        <end position="52"/>
    </location>
</feature>
<dbReference type="Pfam" id="PF01909">
    <property type="entry name" value="NTP_transf_2"/>
    <property type="match status" value="1"/>
</dbReference>
<evidence type="ECO:0000259" key="2">
    <source>
        <dbReference type="Pfam" id="PF01909"/>
    </source>
</evidence>
<protein>
    <submittedName>
        <fullName evidence="4">Streptomycin 3'-adenylyltransferase</fullName>
    </submittedName>
</protein>
<reference evidence="4 5" key="1">
    <citation type="submission" date="2019-06" db="EMBL/GenBank/DDBJ databases">
        <title>Sequencing the genomes of 1000 actinobacteria strains.</title>
        <authorList>
            <person name="Klenk H.-P."/>
        </authorList>
    </citation>
    <scope>NUCLEOTIDE SEQUENCE [LARGE SCALE GENOMIC DNA]</scope>
    <source>
        <strain evidence="4 5">DSM 24617</strain>
    </source>
</reference>
<gene>
    <name evidence="4" type="ORF">FB554_2052</name>
</gene>
<dbReference type="Pfam" id="PF13427">
    <property type="entry name" value="AadA_C"/>
    <property type="match status" value="1"/>
</dbReference>
<accession>A0A542XDR2</accession>
<keyword evidence="5" id="KW-1185">Reference proteome</keyword>
<dbReference type="InterPro" id="IPR043519">
    <property type="entry name" value="NT_sf"/>
</dbReference>
<dbReference type="InterPro" id="IPR002934">
    <property type="entry name" value="Polymerase_NTP_transf_dom"/>
</dbReference>
<dbReference type="Gene3D" id="3.30.460.10">
    <property type="entry name" value="Beta Polymerase, domain 2"/>
    <property type="match status" value="1"/>
</dbReference>
<evidence type="ECO:0000313" key="4">
    <source>
        <dbReference type="EMBL" id="TQL33896.1"/>
    </source>
</evidence>